<keyword evidence="3" id="KW-0560">Oxidoreductase</keyword>
<dbReference type="EC" id="1.17.1.4" evidence="3"/>
<dbReference type="PANTHER" id="PTHR30388">
    <property type="entry name" value="ALDEHYDE OXIDOREDUCTASE MOLYBDENUM COFACTOR ASSEMBLY PROTEIN"/>
    <property type="match status" value="1"/>
</dbReference>
<sequence length="346" mass="38857">MSDIYTFFPYILQMNHPSVFVKIVQTEGSVYRKEGSSMLILENGDQIGMLSGGCLENDLSEQAKNVLATNEPRLITYDLRSVDDLGWGKGAGCNGSFTLLVEPVTLETKQALLAMKHILEQNQPVISITYVSKQNHECQTSYYTANGLFQGKEPTGISSSQLRMYLNQTVASKRGCLFLPSLDDDGFYFFHYIAPKPRLFIFGAGIDARFLSSLATKIGFSVFVLDWREAYCNRYFFPDANQCIVASPSELTAKVSFYPDDSIIIMTHQFEQDHLLLETLLSFPIHYLGILGPRTRTERLLGNHKYPANLHSPVGLPIGAEGPEEIAISIMAEIIQAKHKRMRTWC</sequence>
<dbReference type="HOGENOM" id="CLU_041115_1_1_9"/>
<feature type="domain" description="XdhC- CoxI" evidence="1">
    <location>
        <begin position="13"/>
        <end position="78"/>
    </location>
</feature>
<dbReference type="InterPro" id="IPR052698">
    <property type="entry name" value="MoCofactor_Util/Proc"/>
</dbReference>
<dbReference type="eggNOG" id="COG1975">
    <property type="taxonomic scope" value="Bacteria"/>
</dbReference>
<gene>
    <name evidence="3" type="ORF">BRLA_c021180</name>
</gene>
<keyword evidence="4" id="KW-1185">Reference proteome</keyword>
<dbReference type="GO" id="GO:0004854">
    <property type="term" value="F:xanthine dehydrogenase activity"/>
    <property type="evidence" value="ECO:0007669"/>
    <property type="project" value="UniProtKB-EC"/>
</dbReference>
<dbReference type="Pfam" id="PF13478">
    <property type="entry name" value="XdhC_C"/>
    <property type="match status" value="1"/>
</dbReference>
<dbReference type="STRING" id="1042163.BRLA_c021180"/>
<evidence type="ECO:0000259" key="1">
    <source>
        <dbReference type="Pfam" id="PF02625"/>
    </source>
</evidence>
<dbReference type="EMBL" id="CP007806">
    <property type="protein sequence ID" value="AIG26439.1"/>
    <property type="molecule type" value="Genomic_DNA"/>
</dbReference>
<name>A0A075R3K4_BRELA</name>
<dbReference type="RefSeq" id="WP_041752097.1">
    <property type="nucleotide sequence ID" value="NZ_CP007806.1"/>
</dbReference>
<feature type="domain" description="XdhC Rossmann" evidence="2">
    <location>
        <begin position="199"/>
        <end position="334"/>
    </location>
</feature>
<dbReference type="Pfam" id="PF02625">
    <property type="entry name" value="XdhC_CoxI"/>
    <property type="match status" value="1"/>
</dbReference>
<reference evidence="3 4" key="1">
    <citation type="journal article" date="2011" name="J. Bacteriol.">
        <title>Genome sequence of Brevibacillus laterosporus LMG 15441, a pathogen of invertebrates.</title>
        <authorList>
            <person name="Djukic M."/>
            <person name="Poehlein A."/>
            <person name="Thurmer A."/>
            <person name="Daniel R."/>
        </authorList>
    </citation>
    <scope>NUCLEOTIDE SEQUENCE [LARGE SCALE GENOMIC DNA]</scope>
    <source>
        <strain evidence="3 4">LMG 15441</strain>
    </source>
</reference>
<dbReference type="PANTHER" id="PTHR30388:SF6">
    <property type="entry name" value="XANTHINE DEHYDROGENASE SUBUNIT A-RELATED"/>
    <property type="match status" value="1"/>
</dbReference>
<dbReference type="Gene3D" id="3.40.50.720">
    <property type="entry name" value="NAD(P)-binding Rossmann-like Domain"/>
    <property type="match status" value="1"/>
</dbReference>
<dbReference type="InterPro" id="IPR027051">
    <property type="entry name" value="XdhC_Rossmann_dom"/>
</dbReference>
<dbReference type="Proteomes" id="UP000005850">
    <property type="component" value="Chromosome"/>
</dbReference>
<organism evidence="3 4">
    <name type="scientific">Brevibacillus laterosporus LMG 15441</name>
    <dbReference type="NCBI Taxonomy" id="1042163"/>
    <lineage>
        <taxon>Bacteria</taxon>
        <taxon>Bacillati</taxon>
        <taxon>Bacillota</taxon>
        <taxon>Bacilli</taxon>
        <taxon>Bacillales</taxon>
        <taxon>Paenibacillaceae</taxon>
        <taxon>Brevibacillus</taxon>
    </lineage>
</organism>
<accession>A0A075R3K4</accession>
<evidence type="ECO:0000313" key="3">
    <source>
        <dbReference type="EMBL" id="AIG26439.1"/>
    </source>
</evidence>
<dbReference type="InterPro" id="IPR003777">
    <property type="entry name" value="XdhC_CoxI"/>
</dbReference>
<dbReference type="KEGG" id="blr:BRLA_c021180"/>
<evidence type="ECO:0000259" key="2">
    <source>
        <dbReference type="Pfam" id="PF13478"/>
    </source>
</evidence>
<proteinExistence type="predicted"/>
<dbReference type="AlphaFoldDB" id="A0A075R3K4"/>
<evidence type="ECO:0000313" key="4">
    <source>
        <dbReference type="Proteomes" id="UP000005850"/>
    </source>
</evidence>
<protein>
    <submittedName>
        <fullName evidence="3">Putative xanthine dehydrogenase subunit A</fullName>
        <ecNumber evidence="3">1.17.1.4</ecNumber>
    </submittedName>
</protein>